<dbReference type="GO" id="GO:0003677">
    <property type="term" value="F:DNA binding"/>
    <property type="evidence" value="ECO:0007669"/>
    <property type="project" value="UniProtKB-KW"/>
</dbReference>
<dbReference type="InterPro" id="IPR011006">
    <property type="entry name" value="CheY-like_superfamily"/>
</dbReference>
<keyword evidence="4" id="KW-0804">Transcription</keyword>
<dbReference type="PROSITE" id="PS00622">
    <property type="entry name" value="HTH_LUXR_1"/>
    <property type="match status" value="1"/>
</dbReference>
<feature type="domain" description="HTH luxR-type" evidence="6">
    <location>
        <begin position="162"/>
        <end position="227"/>
    </location>
</feature>
<dbReference type="GO" id="GO:0006355">
    <property type="term" value="P:regulation of DNA-templated transcription"/>
    <property type="evidence" value="ECO:0007669"/>
    <property type="project" value="InterPro"/>
</dbReference>
<dbReference type="Pfam" id="PF00072">
    <property type="entry name" value="Response_reg"/>
    <property type="match status" value="1"/>
</dbReference>
<dbReference type="Gene3D" id="3.40.50.2300">
    <property type="match status" value="1"/>
</dbReference>
<feature type="modified residue" description="4-aspartylphosphate" evidence="5">
    <location>
        <position position="66"/>
    </location>
</feature>
<dbReference type="STRING" id="526729.SAMN04324258_2500"/>
<dbReference type="PROSITE" id="PS50043">
    <property type="entry name" value="HTH_LUXR_2"/>
    <property type="match status" value="1"/>
</dbReference>
<dbReference type="EMBL" id="FUZQ01000004">
    <property type="protein sequence ID" value="SKC67798.1"/>
    <property type="molecule type" value="Genomic_DNA"/>
</dbReference>
<dbReference type="SMART" id="SM00421">
    <property type="entry name" value="HTH_LUXR"/>
    <property type="match status" value="1"/>
</dbReference>
<evidence type="ECO:0000256" key="2">
    <source>
        <dbReference type="ARBA" id="ARBA00023015"/>
    </source>
</evidence>
<name>A0A1T5KX90_9MICO</name>
<dbReference type="InterPro" id="IPR001789">
    <property type="entry name" value="Sig_transdc_resp-reg_receiver"/>
</dbReference>
<dbReference type="PANTHER" id="PTHR43214">
    <property type="entry name" value="TWO-COMPONENT RESPONSE REGULATOR"/>
    <property type="match status" value="1"/>
</dbReference>
<dbReference type="InterPro" id="IPR039420">
    <property type="entry name" value="WalR-like"/>
</dbReference>
<keyword evidence="1 5" id="KW-0597">Phosphoprotein</keyword>
<dbReference type="InterPro" id="IPR000792">
    <property type="entry name" value="Tscrpt_reg_LuxR_C"/>
</dbReference>
<dbReference type="SMART" id="SM00448">
    <property type="entry name" value="REC"/>
    <property type="match status" value="1"/>
</dbReference>
<evidence type="ECO:0000256" key="1">
    <source>
        <dbReference type="ARBA" id="ARBA00022553"/>
    </source>
</evidence>
<dbReference type="CDD" id="cd06170">
    <property type="entry name" value="LuxR_C_like"/>
    <property type="match status" value="1"/>
</dbReference>
<evidence type="ECO:0000313" key="8">
    <source>
        <dbReference type="EMBL" id="SKC67798.1"/>
    </source>
</evidence>
<dbReference type="Pfam" id="PF00196">
    <property type="entry name" value="GerE"/>
    <property type="match status" value="1"/>
</dbReference>
<dbReference type="PANTHER" id="PTHR43214:SF24">
    <property type="entry name" value="TRANSCRIPTIONAL REGULATORY PROTEIN NARL-RELATED"/>
    <property type="match status" value="1"/>
</dbReference>
<evidence type="ECO:0000259" key="6">
    <source>
        <dbReference type="PROSITE" id="PS50043"/>
    </source>
</evidence>
<proteinExistence type="predicted"/>
<keyword evidence="9" id="KW-1185">Reference proteome</keyword>
<protein>
    <submittedName>
        <fullName evidence="8">DNA-binding response regulator, NarL/FixJ family, contains REC and HTH domains</fullName>
    </submittedName>
</protein>
<evidence type="ECO:0000256" key="4">
    <source>
        <dbReference type="ARBA" id="ARBA00023163"/>
    </source>
</evidence>
<reference evidence="8 9" key="1">
    <citation type="submission" date="2017-02" db="EMBL/GenBank/DDBJ databases">
        <authorList>
            <person name="Peterson S.W."/>
        </authorList>
    </citation>
    <scope>NUCLEOTIDE SEQUENCE [LARGE SCALE GENOMIC DNA]</scope>
    <source>
        <strain evidence="8 9">DSM 21481</strain>
    </source>
</reference>
<dbReference type="InterPro" id="IPR058245">
    <property type="entry name" value="NreC/VraR/RcsB-like_REC"/>
</dbReference>
<organism evidence="8 9">
    <name type="scientific">Krasilnikoviella flava</name>
    <dbReference type="NCBI Taxonomy" id="526729"/>
    <lineage>
        <taxon>Bacteria</taxon>
        <taxon>Bacillati</taxon>
        <taxon>Actinomycetota</taxon>
        <taxon>Actinomycetes</taxon>
        <taxon>Micrococcales</taxon>
        <taxon>Promicromonosporaceae</taxon>
        <taxon>Krasilnikoviella</taxon>
    </lineage>
</organism>
<feature type="domain" description="Response regulatory" evidence="7">
    <location>
        <begin position="15"/>
        <end position="131"/>
    </location>
</feature>
<dbReference type="CDD" id="cd17535">
    <property type="entry name" value="REC_NarL-like"/>
    <property type="match status" value="1"/>
</dbReference>
<dbReference type="GO" id="GO:0000160">
    <property type="term" value="P:phosphorelay signal transduction system"/>
    <property type="evidence" value="ECO:0007669"/>
    <property type="project" value="InterPro"/>
</dbReference>
<dbReference type="Proteomes" id="UP000189777">
    <property type="component" value="Unassembled WGS sequence"/>
</dbReference>
<evidence type="ECO:0000256" key="3">
    <source>
        <dbReference type="ARBA" id="ARBA00023125"/>
    </source>
</evidence>
<evidence type="ECO:0000259" key="7">
    <source>
        <dbReference type="PROSITE" id="PS50110"/>
    </source>
</evidence>
<gene>
    <name evidence="8" type="ORF">SAMN04324258_2500</name>
</gene>
<dbReference type="PROSITE" id="PS50110">
    <property type="entry name" value="RESPONSE_REGULATORY"/>
    <property type="match status" value="1"/>
</dbReference>
<accession>A0A1T5KX90</accession>
<evidence type="ECO:0000256" key="5">
    <source>
        <dbReference type="PROSITE-ProRule" id="PRU00169"/>
    </source>
</evidence>
<sequence>MTPVTTAAAEARAVRVAIVDDDPRVRQTLREILASDPSISVVGEAGDGREALALLDRWATEVVVLDVRMPVLDGIATLRLLRARPDTPRVLILTSFGESEYVREAIELGVDGFLLKSGDPHDLLRAVHGRSDAETYLSPGVAHMAAAELRRGRARRQAGADAARRLGALTPRERDVVAALAEGATNAEIAGQLHLAESTVKAYVSAAIDRAGVRNRVELAWLLWLSAAVEG</sequence>
<dbReference type="PRINTS" id="PR00038">
    <property type="entry name" value="HTHLUXR"/>
</dbReference>
<keyword evidence="3 8" id="KW-0238">DNA-binding</keyword>
<dbReference type="AlphaFoldDB" id="A0A1T5KX90"/>
<evidence type="ECO:0000313" key="9">
    <source>
        <dbReference type="Proteomes" id="UP000189777"/>
    </source>
</evidence>
<dbReference type="SUPFAM" id="SSF52172">
    <property type="entry name" value="CheY-like"/>
    <property type="match status" value="1"/>
</dbReference>
<keyword evidence="2" id="KW-0805">Transcription regulation</keyword>